<accession>A0A8H7VJV2</accession>
<evidence type="ECO:0000256" key="1">
    <source>
        <dbReference type="ARBA" id="ARBA00009332"/>
    </source>
</evidence>
<dbReference type="GO" id="GO:0016020">
    <property type="term" value="C:membrane"/>
    <property type="evidence" value="ECO:0007669"/>
    <property type="project" value="InterPro"/>
</dbReference>
<dbReference type="Gene3D" id="1.20.210.10">
    <property type="entry name" value="Cytochrome c oxidase-like, subunit I domain"/>
    <property type="match status" value="3"/>
</dbReference>
<keyword evidence="8" id="KW-1133">Transmembrane helix</keyword>
<dbReference type="GO" id="GO:0006314">
    <property type="term" value="P:intron homing"/>
    <property type="evidence" value="ECO:0007669"/>
    <property type="project" value="UniProtKB-KW"/>
</dbReference>
<dbReference type="EMBL" id="JAEPRB010000191">
    <property type="protein sequence ID" value="KAG2219173.1"/>
    <property type="molecule type" value="Genomic_DNA"/>
</dbReference>
<dbReference type="InterPro" id="IPR000883">
    <property type="entry name" value="Cyt_C_Oxase_1"/>
</dbReference>
<dbReference type="InterPro" id="IPR023616">
    <property type="entry name" value="Cyt_c_oxase-like_su1_dom"/>
</dbReference>
<reference evidence="11 12" key="1">
    <citation type="submission" date="2020-12" db="EMBL/GenBank/DDBJ databases">
        <title>Metabolic potential, ecology and presence of endohyphal bacteria is reflected in genomic diversity of Mucoromycotina.</title>
        <authorList>
            <person name="Muszewska A."/>
            <person name="Okrasinska A."/>
            <person name="Steczkiewicz K."/>
            <person name="Drgas O."/>
            <person name="Orlowska M."/>
            <person name="Perlinska-Lenart U."/>
            <person name="Aleksandrzak-Piekarczyk T."/>
            <person name="Szatraj K."/>
            <person name="Zielenkiewicz U."/>
            <person name="Pilsyk S."/>
            <person name="Malc E."/>
            <person name="Mieczkowski P."/>
            <person name="Kruszewska J.S."/>
            <person name="Biernat P."/>
            <person name="Pawlowska J."/>
        </authorList>
    </citation>
    <scope>NUCLEOTIDE SEQUENCE [LARGE SCALE GENOMIC DNA]</scope>
    <source>
        <strain evidence="11 12">CBS 142.35</strain>
    </source>
</reference>
<feature type="transmembrane region" description="Helical" evidence="8">
    <location>
        <begin position="622"/>
        <end position="642"/>
    </location>
</feature>
<keyword evidence="3" id="KW-0540">Nuclease</keyword>
<dbReference type="GO" id="GO:0015990">
    <property type="term" value="P:electron transport coupled proton transport"/>
    <property type="evidence" value="ECO:0007669"/>
    <property type="project" value="TreeGrafter"/>
</dbReference>
<protein>
    <recommendedName>
        <fullName evidence="10">Cytochrome oxidase subunit I profile domain-containing protein</fullName>
    </recommendedName>
</protein>
<dbReference type="Pfam" id="PF14528">
    <property type="entry name" value="LAGLIDADG_3"/>
    <property type="match status" value="1"/>
</dbReference>
<dbReference type="GO" id="GO:0006123">
    <property type="term" value="P:mitochondrial electron transport, cytochrome c to oxygen"/>
    <property type="evidence" value="ECO:0007669"/>
    <property type="project" value="TreeGrafter"/>
</dbReference>
<feature type="transmembrane region" description="Helical" evidence="8">
    <location>
        <begin position="244"/>
        <end position="268"/>
    </location>
</feature>
<feature type="chain" id="PRO_5034009075" description="Cytochrome oxidase subunit I profile domain-containing protein" evidence="9">
    <location>
        <begin position="25"/>
        <end position="1328"/>
    </location>
</feature>
<dbReference type="GO" id="GO:0016787">
    <property type="term" value="F:hydrolase activity"/>
    <property type="evidence" value="ECO:0007669"/>
    <property type="project" value="UniProtKB-KW"/>
</dbReference>
<dbReference type="InterPro" id="IPR004860">
    <property type="entry name" value="LAGLIDADG_dom"/>
</dbReference>
<dbReference type="PANTHER" id="PTHR10422">
    <property type="entry name" value="CYTOCHROME C OXIDASE SUBUNIT 1"/>
    <property type="match status" value="1"/>
</dbReference>
<evidence type="ECO:0000256" key="5">
    <source>
        <dbReference type="ARBA" id="ARBA00022801"/>
    </source>
</evidence>
<evidence type="ECO:0000256" key="9">
    <source>
        <dbReference type="SAM" id="SignalP"/>
    </source>
</evidence>
<evidence type="ECO:0000256" key="2">
    <source>
        <dbReference type="ARBA" id="ARBA00010468"/>
    </source>
</evidence>
<keyword evidence="6" id="KW-0404">Intron homing</keyword>
<dbReference type="GO" id="GO:0004519">
    <property type="term" value="F:endonuclease activity"/>
    <property type="evidence" value="ECO:0007669"/>
    <property type="project" value="UniProtKB-KW"/>
</dbReference>
<sequence>MAFPRLNNISFWLLPPSLILLVASAFVENGAGNELVYNNNNETFMKFSYVNDNIDTSLAVILSIAYCTGNEEIDQEKVDSLGSALNHIIENGLKMEVGLNESTSNYAAYGIGAFTGVTSIAVGAKAATLIQNPFGKLGAFLAGYEFSMGSQLTMAHMLKTDKLFTKKVGAKEHITVKELIDNYKMTEAETEQVQKFLEKARINDAAKSLQSKVSDTVANSMYETENLDFFINSTIETTSSFDSFLLGLILLGISGLYALVAVGFYILVNFKTGWTVENGKQSPISNNRAIKHHSMRETPLFGKNYSSITNLLWLSGKSAVKMFLTRGQSAWGKLNYSILSHQRLNVMQPKNEEFKQWLVGVGSVSVESNRNMGSFRIRDRKQLANIIFPIFDQYPLLTTKYFNYAKFKSAYAILEDKELTKPQRNAQIETLLLTKPDESYISPAWNKITLPIADANEAGKVISKSWLIGFVEAEGSFYLVSKDASRIVHGFGITQKLDRVVLEGIRHILHISTKVVYKEKYNHYMIDTTNSRAIGNVSKYLFNTMKGMKGVEYRIWSRSFNKHKGDYSKLAESIASHSGGSVDLAIFSLHLSGISSMLGAMNFITTIFNMRAPGMSFHKMPLFVWAVLITAVLLLLSLPVLAGKQILPALNSAICWELFENYTLYQTQSAGNLLDLNLLGILRDYTPERTVCLSITMIPLKRSITKNSTNLLFFNQQYTTQNINNNNYFASYLTGLIEGDGTIIVPKTERSVKGKLNYPSIQIVFHLRDFPLAQIIQKELNTGSLCRMKGINAYLLKISDIKGILLLVNILNGHMRTSKINTLYKLIDWLNVKKENLNLIKKPLDTSSLNSNAWLSGFIEADGLLTEVFINIDFYQLNLINYTDYILNVSDNNENLNKTGQLNDNIPRHHENPDLSRMIRYISGNVAALMMKNPKSRVIGVFATNSYNLIADIISNEEKANYWIDQYNYYSRHGRMRGGADGIGPFERGFNPFNPNGPDDDSSGGSSNISSLIDSSNSSDKNFIQNLLSPVDHSIPLETLINQHFLIILDRNFNTSFYEPAGGGDPILYQHLFWFFGHPEVYILIIPGFGIVSHVVSTFCGKPIFGQDGPCSNIISRYYYIATYYMQEGKAILFGTKNIQLMFLIKAPGPRSGPGVTNAQLISHYFMLDPSMQVGTSETGYVELSIVMEPRDIACLYKIKQRYGGSVKATSHAKAIRYRLHHIAGIQRVISDVNSLIINPVRLAQLEKLCKIYNVDFLQPVKLLYSSAYLSGLFDTDGSIYYNKKSMQVFITVSQKGRYLLDILESVYGGKSVLSFEERWEATNNLDK</sequence>
<evidence type="ECO:0000256" key="6">
    <source>
        <dbReference type="ARBA" id="ARBA00022886"/>
    </source>
</evidence>
<gene>
    <name evidence="11" type="ORF">INT45_008348</name>
</gene>
<dbReference type="SUPFAM" id="SSF81442">
    <property type="entry name" value="Cytochrome c oxidase subunit I-like"/>
    <property type="match status" value="3"/>
</dbReference>
<evidence type="ECO:0000256" key="7">
    <source>
        <dbReference type="SAM" id="MobiDB-lite"/>
    </source>
</evidence>
<dbReference type="Pfam" id="PF00115">
    <property type="entry name" value="COX1"/>
    <property type="match status" value="2"/>
</dbReference>
<evidence type="ECO:0000256" key="3">
    <source>
        <dbReference type="ARBA" id="ARBA00022722"/>
    </source>
</evidence>
<evidence type="ECO:0000256" key="8">
    <source>
        <dbReference type="SAM" id="Phobius"/>
    </source>
</evidence>
<dbReference type="PANTHER" id="PTHR10422:SF18">
    <property type="entry name" value="CYTOCHROME C OXIDASE SUBUNIT 1"/>
    <property type="match status" value="1"/>
</dbReference>
<dbReference type="InterPro" id="IPR027434">
    <property type="entry name" value="Homing_endonucl"/>
</dbReference>
<comment type="caution">
    <text evidence="11">The sequence shown here is derived from an EMBL/GenBank/DDBJ whole genome shotgun (WGS) entry which is preliminary data.</text>
</comment>
<evidence type="ECO:0000259" key="10">
    <source>
        <dbReference type="PROSITE" id="PS50855"/>
    </source>
</evidence>
<dbReference type="OrthoDB" id="5381460at2759"/>
<name>A0A8H7VJV2_9FUNG</name>
<dbReference type="Gene3D" id="3.10.28.10">
    <property type="entry name" value="Homing endonucleases"/>
    <property type="match status" value="3"/>
</dbReference>
<dbReference type="Pfam" id="PF00961">
    <property type="entry name" value="LAGLIDADG_1"/>
    <property type="match status" value="3"/>
</dbReference>
<organism evidence="11 12">
    <name type="scientific">Circinella minor</name>
    <dbReference type="NCBI Taxonomy" id="1195481"/>
    <lineage>
        <taxon>Eukaryota</taxon>
        <taxon>Fungi</taxon>
        <taxon>Fungi incertae sedis</taxon>
        <taxon>Mucoromycota</taxon>
        <taxon>Mucoromycotina</taxon>
        <taxon>Mucoromycetes</taxon>
        <taxon>Mucorales</taxon>
        <taxon>Lichtheimiaceae</taxon>
        <taxon>Circinella</taxon>
    </lineage>
</organism>
<dbReference type="GO" id="GO:0020037">
    <property type="term" value="F:heme binding"/>
    <property type="evidence" value="ECO:0007669"/>
    <property type="project" value="InterPro"/>
</dbReference>
<dbReference type="Proteomes" id="UP000646827">
    <property type="component" value="Unassembled WGS sequence"/>
</dbReference>
<keyword evidence="4" id="KW-0255">Endonuclease</keyword>
<evidence type="ECO:0000313" key="11">
    <source>
        <dbReference type="EMBL" id="KAG2219173.1"/>
    </source>
</evidence>
<dbReference type="PROSITE" id="PS50855">
    <property type="entry name" value="COX1"/>
    <property type="match status" value="1"/>
</dbReference>
<feature type="region of interest" description="Disordered" evidence="7">
    <location>
        <begin position="987"/>
        <end position="1011"/>
    </location>
</feature>
<keyword evidence="8" id="KW-0472">Membrane</keyword>
<comment type="similarity">
    <text evidence="1">In the C-terminal section; belongs to the LAGLIDADG endonuclease family.</text>
</comment>
<dbReference type="GO" id="GO:0005739">
    <property type="term" value="C:mitochondrion"/>
    <property type="evidence" value="ECO:0007669"/>
    <property type="project" value="UniProtKB-ARBA"/>
</dbReference>
<feature type="transmembrane region" description="Helical" evidence="8">
    <location>
        <begin position="584"/>
        <end position="610"/>
    </location>
</feature>
<dbReference type="GO" id="GO:0004129">
    <property type="term" value="F:cytochrome-c oxidase activity"/>
    <property type="evidence" value="ECO:0007669"/>
    <property type="project" value="InterPro"/>
</dbReference>
<dbReference type="InterPro" id="IPR036927">
    <property type="entry name" value="Cyt_c_oxase-like_su1_sf"/>
</dbReference>
<feature type="signal peptide" evidence="9">
    <location>
        <begin position="1"/>
        <end position="24"/>
    </location>
</feature>
<evidence type="ECO:0000256" key="4">
    <source>
        <dbReference type="ARBA" id="ARBA00022759"/>
    </source>
</evidence>
<proteinExistence type="inferred from homology"/>
<keyword evidence="9" id="KW-0732">Signal</keyword>
<feature type="domain" description="Cytochrome oxidase subunit I profile" evidence="10">
    <location>
        <begin position="1"/>
        <end position="1106"/>
    </location>
</feature>
<keyword evidence="5" id="KW-0378">Hydrolase</keyword>
<dbReference type="PRINTS" id="PR01165">
    <property type="entry name" value="CYCOXIDASEI"/>
</dbReference>
<dbReference type="SUPFAM" id="SSF55608">
    <property type="entry name" value="Homing endonucleases"/>
    <property type="match status" value="5"/>
</dbReference>
<keyword evidence="12" id="KW-1185">Reference proteome</keyword>
<dbReference type="FunFam" id="3.10.28.10:FF:000007">
    <property type="entry name" value="Intron-encoded DNA endonuclease aI3"/>
    <property type="match status" value="1"/>
</dbReference>
<comment type="similarity">
    <text evidence="2">In the N-terminal section; belongs to the heme-copper respiratory oxidase family.</text>
</comment>
<evidence type="ECO:0000313" key="12">
    <source>
        <dbReference type="Proteomes" id="UP000646827"/>
    </source>
</evidence>
<keyword evidence="8" id="KW-0812">Transmembrane</keyword>